<dbReference type="EMBL" id="WAJS01000006">
    <property type="protein sequence ID" value="KAB1651071.1"/>
    <property type="molecule type" value="Genomic_DNA"/>
</dbReference>
<evidence type="ECO:0000313" key="4">
    <source>
        <dbReference type="Proteomes" id="UP000479639"/>
    </source>
</evidence>
<evidence type="ECO:0000313" key="3">
    <source>
        <dbReference type="EMBL" id="KAB1651071.1"/>
    </source>
</evidence>
<dbReference type="Gene3D" id="1.10.443.10">
    <property type="entry name" value="Intergrase catalytic core"/>
    <property type="match status" value="1"/>
</dbReference>
<comment type="caution">
    <text evidence="3">The sequence shown here is derived from an EMBL/GenBank/DDBJ whole genome shotgun (WGS) entry which is preliminary data.</text>
</comment>
<dbReference type="RefSeq" id="WP_151429920.1">
    <property type="nucleotide sequence ID" value="NZ_JANJZI010000012.1"/>
</dbReference>
<dbReference type="GO" id="GO:0006310">
    <property type="term" value="P:DNA recombination"/>
    <property type="evidence" value="ECO:0007669"/>
    <property type="project" value="UniProtKB-KW"/>
</dbReference>
<evidence type="ECO:0000256" key="2">
    <source>
        <dbReference type="ARBA" id="ARBA00023172"/>
    </source>
</evidence>
<dbReference type="GO" id="GO:0015074">
    <property type="term" value="P:DNA integration"/>
    <property type="evidence" value="ECO:0007669"/>
    <property type="project" value="InterPro"/>
</dbReference>
<dbReference type="GO" id="GO:0003677">
    <property type="term" value="F:DNA binding"/>
    <property type="evidence" value="ECO:0007669"/>
    <property type="project" value="UniProtKB-KW"/>
</dbReference>
<dbReference type="InterPro" id="IPR013762">
    <property type="entry name" value="Integrase-like_cat_sf"/>
</dbReference>
<gene>
    <name evidence="3" type="ORF">F8D48_03115</name>
</gene>
<dbReference type="InterPro" id="IPR011010">
    <property type="entry name" value="DNA_brk_join_enz"/>
</dbReference>
<proteinExistence type="predicted"/>
<evidence type="ECO:0000256" key="1">
    <source>
        <dbReference type="ARBA" id="ARBA00023125"/>
    </source>
</evidence>
<sequence>MSQRSHFGHIQRMGENKYRIYYYAGIDPSGKRVQKSKVIHGTRDEAEIELARRRIGDYRTQRLDTWGTFWNRVVAPSMDGLAEKTRHGYNRVWDVELKPRIAGDRVADTDYHRVCEVIADIQAPSVQRAAHSLWKKMCNMALREGLMTWNPVDRSVRMKPRNRRKKHVIDVGELPAWMASVSRSRYYPLIVMEIVGGMRHEEACGVMGPDIREEELRGERYAVVSVERAIVTVGGQKVLKGTKTESSEREVWFAEPFAGILLAASEKAWQSPIVPAPGVRDGEVRVSRFANPQHVSRNWAKWCERNGVEYVRFGDMRSMYSNMQAEAGSPDSVVSLAMGHDDGTTRGRNYMSRQRRALAMIADNLVELIGEECRCSYDALAHSVAEKQDVLPAHLRIK</sequence>
<dbReference type="Gene3D" id="1.10.150.130">
    <property type="match status" value="1"/>
</dbReference>
<dbReference type="AlphaFoldDB" id="A0A7C8BVK7"/>
<keyword evidence="1" id="KW-0238">DNA-binding</keyword>
<dbReference type="Proteomes" id="UP000479639">
    <property type="component" value="Unassembled WGS sequence"/>
</dbReference>
<protein>
    <recommendedName>
        <fullName evidence="5">Tyrosine-type recombinase/integrase</fullName>
    </recommendedName>
</protein>
<keyword evidence="2" id="KW-0233">DNA recombination</keyword>
<accession>A0A7C8BVK7</accession>
<name>A0A7C8BVK7_9ACTN</name>
<dbReference type="SUPFAM" id="SSF56349">
    <property type="entry name" value="DNA breaking-rejoining enzymes"/>
    <property type="match status" value="1"/>
</dbReference>
<organism evidence="3 4">
    <name type="scientific">Adlercreutzia muris</name>
    <dbReference type="NCBI Taxonomy" id="1796610"/>
    <lineage>
        <taxon>Bacteria</taxon>
        <taxon>Bacillati</taxon>
        <taxon>Actinomycetota</taxon>
        <taxon>Coriobacteriia</taxon>
        <taxon>Eggerthellales</taxon>
        <taxon>Eggerthellaceae</taxon>
        <taxon>Adlercreutzia</taxon>
    </lineage>
</organism>
<reference evidence="3 4" key="1">
    <citation type="submission" date="2019-09" db="EMBL/GenBank/DDBJ databases">
        <title>Whole genome shotgun sequencing (WGS) of Ellagibacter isourolithinifaciens DSM 104140(T) and Adlercreutzia muris DSM 29508(T).</title>
        <authorList>
            <person name="Stoll D.A."/>
            <person name="Danylec N."/>
            <person name="Huch M."/>
        </authorList>
    </citation>
    <scope>NUCLEOTIDE SEQUENCE [LARGE SCALE GENOMIC DNA]</scope>
    <source>
        <strain evidence="3 4">DSM 29508</strain>
    </source>
</reference>
<evidence type="ECO:0008006" key="5">
    <source>
        <dbReference type="Google" id="ProtNLM"/>
    </source>
</evidence>
<dbReference type="InterPro" id="IPR010998">
    <property type="entry name" value="Integrase_recombinase_N"/>
</dbReference>
<keyword evidence="4" id="KW-1185">Reference proteome</keyword>